<dbReference type="GO" id="GO:2000641">
    <property type="term" value="P:regulation of early endosome to late endosome transport"/>
    <property type="evidence" value="ECO:0007669"/>
    <property type="project" value="InterPro"/>
</dbReference>
<evidence type="ECO:0000313" key="2">
    <source>
        <dbReference type="Proteomes" id="UP001295684"/>
    </source>
</evidence>
<dbReference type="GO" id="GO:0007032">
    <property type="term" value="P:endosome organization"/>
    <property type="evidence" value="ECO:0007669"/>
    <property type="project" value="InterPro"/>
</dbReference>
<protein>
    <submittedName>
        <fullName evidence="1">Uncharacterized protein</fullName>
    </submittedName>
</protein>
<dbReference type="GO" id="GO:0010008">
    <property type="term" value="C:endosome membrane"/>
    <property type="evidence" value="ECO:0007669"/>
    <property type="project" value="TreeGrafter"/>
</dbReference>
<accession>A0AAD1UIW2</accession>
<dbReference type="PANTHER" id="PTHR36983">
    <property type="entry name" value="DNAJ HOMOLOG SUBFAMILY C MEMBER 13"/>
    <property type="match status" value="1"/>
</dbReference>
<name>A0AAD1UIW2_EUPCR</name>
<sequence length="2641" mass="308472">MDDKSSIKIISKYLIDKAGFIYGKKKQILSICTDRVIIQNTNADLHYSVQLNKHQSIHYESFKEIRASDKNETDFSIIAEKKYDFSCDYRNILICELKHEVSMYLESCDCDLFYCKLIYDMYPNIENENNLNPAKVRQNLAHPASQSASIQVYESILKVRVPLAENINEMKKTSGNIEEILGLKYVFTKGIIKRFRDKIFPRHDLTSTNRSRRKTSNKALKKRSLPIFQKKKEDVLLEDNWRLKALDTPNAEFYLNSMDSEVTEEQLIDTKDLDIIIPSDIAEESSCNFSKENETRLKSNHTYGTTVINNQFNYICENGQEYVQKYSRYEGKYAVNCIYLTEIRKIVVNHNVLIILKENYEVIKFIKDDKKISDLVSLANICASNALEILNKEIEVHNVETLTEQINHVINHFNENSVFSSLVYSDEAYYFDSFNNIRKVHIRIDRDSLHILKNSCTGIIISAYLKDLNYCYIYDVLPIVRNHAELCNIRLIFKCATKKIEIRLNYRKREELLSVIITLRRITKNYLNEMRFILNDTQYLEKYYILMPCNSSIDDYDAYMVKEFENVAEVDNIFDPRLFEILDEAIMNCKFTNTSKVSSKLLDILSGLLPYIFTQMVNKFQEDQERCQVILELEDTQQKREVCTKAKNMSNVDGYLYFKILYSKMLNFCRLLANSKAYFREFCNQENLILVIMNSLNFEDTYISCQAAQFLSSLVMRTGPGNAKLERANKQRILNPKLDLVGHLKEFFKSCDKTASLHPEKLKLLEINGAFLILMLLIKDTSSTGSSYDSHEYDKYIADAIMGDDKSLFHSLDRLALKGNFSVSFGATMLINRALAYYQQSNNEEDRKKEEHCKDYILNYSVQFIWNIYLLMSCKFEEQNKESLSLLSNILYKNKQAVKLIMKMFDKSMFYKVEGADELFQRYSWTEREWKAFFENLGNNYNTATEQWNKHTRKELMDKILLEIDGYLSTQRDLKEAAKLNKMVHPSLDYDKDKNIIITTDHFRWNNDEFEITYKKSLRSYYKVGKYYLSVLLNEKPVVPYLIEVITSPIVFWSQLNERFICCENLDEKIIIIKVLINLYQKHYQMIKELNTMTFWVKQLTKASAFQLHFWILQLIYVSLSIPLNEYSRANYKSFKKANGMTAIFGVLNSTFKEFEIEPELNSSEEGSEIYDVKMANYTGKLENLTFFERNSIHISKGILVVNIVNYLMEMIKFDNYVPLPAFINYIFKKRSINVLIMLLFIENVDLSKTVLNLFIEHFHTPFALKNLYDNGIIEGLVLNLPTKNSRRALTLLSRISAAFPNYNEELDYQTQTSEEEKSTLDLCDLEIQEKVKNSVLFRFIHSTLVDMYESQDTKTFSNLFKHEKIENEYIIWNEDCRLHLLNTLQAHFKPNLDELLAFLQKGFGFYKIPGNLPMYLNRFREKVCYKSLDNELKIKKFYARMWVRNASSIPMTKDKLHEFYEEVMVLIKKYTDYEFLSEKKENLKQGMKNIVICLQVIMKTNDAFDFRQVLEVKFIDTIIEIESKNPHNPYVWVVIGTFFEMIRKSLKWKDLYTVQASYLVCKLEDITCLIKERIKAYGFYLPLAETLSEVVNTAKLVISNYPDCIVETIECCNLISSISTVYSELDMLYQNLFMMKFENSESPIISKDIRSSNTARFTDGSQVQRISQYVSQFRESPSLPKIKIGTRKYSRSESMNYCPRKKKLGSKSKSSHDLIKGRSTITNIVFSKNPAINYNSRPLMDIVVKQEDPFAGYIILHSFKFLGVLIQEICTQTKLHKQFVTSGLLWKIFLTLLNDFSMSSLKAIIDPTKVETIFTKSLRLFFSHCNYLKEQPSSAEESKDHDTDELEDEKALIQYYEACLSLIGPYMMAELTSEVQFIHMGIIGIDDKDDGSLKFLELYHSINISTPYLIWNDNHKCILKDILEKEVKKTQSKKDYWVDNPYKDFSYLAQDQGLVVDGIYIKQLNKDLEFTVKDPSRFIEKSISKLYEVQNDDQLCFDILLAIRNIISSQMVQTLKQKVKNKFIELVPILISKRPEETLKKSKELKIASILMEILSHILRKFDSVDDFTQPEGICQILYGILCDQTDQKMTESVRMCLQAITNNHLFSVEEHLWKTGILGLFLKSIFHTNNFRYKVMIASFFLQNMNDEIIQYGRKLMDALLPLDFHDARRKEEVKDDGDLSPRRNTNRNSSYINFHGMEFDEKSSSKVKKAEDIIEEEVARLDQEYTESLRVVWDSTNTKTIKELIMPIKFENSLQDPSILENAIKKPFKNPLLKGELICDDIILRVYNKKAPQILDCDNILFLKNLFSLLKVRYNKSVRLAYIIDNNGMPENRPEPRESQKADGGYITYDPTSVDLLQEYYSGTMESWQRDQSQICHEITIILSSILININMNLSQRNNYEEITRSLYTEEELILILEGEIDGKIDNCFKNLHCTSMRCTLLQIFMMVPQVSQIQALVQHLKRCSNYQDRKSEIQLTFSTILRTILEDESKIDDFSEDDIDFLTKIGLSSSTNIKILEIILYKIRRDSSFSSKLSIFRDSIPEIDWKLVDETPELDKEIGNCSDNEICNRIQTLQNVWSVKESLSSAPHLDSFITSASEDADLEAGDGVATNLFSMKFPSVSRKSQEKFNFEEAISFE</sequence>
<evidence type="ECO:0000313" key="1">
    <source>
        <dbReference type="EMBL" id="CAI2367775.1"/>
    </source>
</evidence>
<organism evidence="1 2">
    <name type="scientific">Euplotes crassus</name>
    <dbReference type="NCBI Taxonomy" id="5936"/>
    <lineage>
        <taxon>Eukaryota</taxon>
        <taxon>Sar</taxon>
        <taxon>Alveolata</taxon>
        <taxon>Ciliophora</taxon>
        <taxon>Intramacronucleata</taxon>
        <taxon>Spirotrichea</taxon>
        <taxon>Hypotrichia</taxon>
        <taxon>Euplotida</taxon>
        <taxon>Euplotidae</taxon>
        <taxon>Moneuplotes</taxon>
    </lineage>
</organism>
<keyword evidence="2" id="KW-1185">Reference proteome</keyword>
<dbReference type="GO" id="GO:0006898">
    <property type="term" value="P:receptor-mediated endocytosis"/>
    <property type="evidence" value="ECO:0007669"/>
    <property type="project" value="TreeGrafter"/>
</dbReference>
<dbReference type="EMBL" id="CAMPGE010008890">
    <property type="protein sequence ID" value="CAI2367775.1"/>
    <property type="molecule type" value="Genomic_DNA"/>
</dbReference>
<dbReference type="InterPro" id="IPR044978">
    <property type="entry name" value="GRV2/DNAJC13"/>
</dbReference>
<proteinExistence type="predicted"/>
<comment type="caution">
    <text evidence="1">The sequence shown here is derived from an EMBL/GenBank/DDBJ whole genome shotgun (WGS) entry which is preliminary data.</text>
</comment>
<gene>
    <name evidence="1" type="ORF">ECRASSUSDP1_LOCUS9063</name>
</gene>
<reference evidence="1" key="1">
    <citation type="submission" date="2023-07" db="EMBL/GenBank/DDBJ databases">
        <authorList>
            <consortium name="AG Swart"/>
            <person name="Singh M."/>
            <person name="Singh A."/>
            <person name="Seah K."/>
            <person name="Emmerich C."/>
        </authorList>
    </citation>
    <scope>NUCLEOTIDE SEQUENCE</scope>
    <source>
        <strain evidence="1">DP1</strain>
    </source>
</reference>
<dbReference type="Proteomes" id="UP001295684">
    <property type="component" value="Unassembled WGS sequence"/>
</dbReference>
<dbReference type="PANTHER" id="PTHR36983:SF2">
    <property type="entry name" value="DNAJ HOMOLOG SUBFAMILY C MEMBER 13"/>
    <property type="match status" value="1"/>
</dbReference>